<feature type="transmembrane region" description="Helical" evidence="6">
    <location>
        <begin position="33"/>
        <end position="55"/>
    </location>
</feature>
<dbReference type="Proteomes" id="UP001341281">
    <property type="component" value="Chromosome 06"/>
</dbReference>
<keyword evidence="6" id="KW-1133">Transmembrane helix</keyword>
<protein>
    <recommendedName>
        <fullName evidence="9">Cytochrome P450</fullName>
    </recommendedName>
</protein>
<dbReference type="GO" id="GO:0004497">
    <property type="term" value="F:monooxygenase activity"/>
    <property type="evidence" value="ECO:0007669"/>
    <property type="project" value="InterPro"/>
</dbReference>
<evidence type="ECO:0000256" key="4">
    <source>
        <dbReference type="ARBA" id="ARBA00023004"/>
    </source>
</evidence>
<evidence type="ECO:0000256" key="2">
    <source>
        <dbReference type="ARBA" id="ARBA00022723"/>
    </source>
</evidence>
<evidence type="ECO:0000313" key="7">
    <source>
        <dbReference type="EMBL" id="WVZ83010.1"/>
    </source>
</evidence>
<dbReference type="PANTHER" id="PTHR24296">
    <property type="entry name" value="CYTOCHROME P450"/>
    <property type="match status" value="1"/>
</dbReference>
<dbReference type="GO" id="GO:0005506">
    <property type="term" value="F:iron ion binding"/>
    <property type="evidence" value="ECO:0007669"/>
    <property type="project" value="InterPro"/>
</dbReference>
<evidence type="ECO:0000256" key="3">
    <source>
        <dbReference type="ARBA" id="ARBA00023002"/>
    </source>
</evidence>
<dbReference type="InterPro" id="IPR002401">
    <property type="entry name" value="Cyt_P450_E_grp-I"/>
</dbReference>
<proteinExistence type="inferred from homology"/>
<evidence type="ECO:0000256" key="6">
    <source>
        <dbReference type="SAM" id="Phobius"/>
    </source>
</evidence>
<comment type="cofactor">
    <cofactor evidence="5">
        <name>heme</name>
        <dbReference type="ChEBI" id="CHEBI:30413"/>
    </cofactor>
</comment>
<keyword evidence="4 5" id="KW-0408">Iron</keyword>
<keyword evidence="5" id="KW-0349">Heme</keyword>
<reference evidence="7 8" key="1">
    <citation type="submission" date="2024-02" db="EMBL/GenBank/DDBJ databases">
        <title>High-quality chromosome-scale genome assembly of Pensacola bahiagrass (Paspalum notatum Flugge var. saurae).</title>
        <authorList>
            <person name="Vega J.M."/>
            <person name="Podio M."/>
            <person name="Orjuela J."/>
            <person name="Siena L.A."/>
            <person name="Pessino S.C."/>
            <person name="Combes M.C."/>
            <person name="Mariac C."/>
            <person name="Albertini E."/>
            <person name="Pupilli F."/>
            <person name="Ortiz J.P.A."/>
            <person name="Leblanc O."/>
        </authorList>
    </citation>
    <scope>NUCLEOTIDE SEQUENCE [LARGE SCALE GENOMIC DNA]</scope>
    <source>
        <strain evidence="7">R1</strain>
        <tissue evidence="7">Leaf</tissue>
    </source>
</reference>
<dbReference type="InterPro" id="IPR036396">
    <property type="entry name" value="Cyt_P450_sf"/>
</dbReference>
<dbReference type="InterPro" id="IPR001128">
    <property type="entry name" value="Cyt_P450"/>
</dbReference>
<keyword evidence="3" id="KW-0560">Oxidoreductase</keyword>
<evidence type="ECO:0000256" key="5">
    <source>
        <dbReference type="PIRSR" id="PIRSR602401-1"/>
    </source>
</evidence>
<keyword evidence="8" id="KW-1185">Reference proteome</keyword>
<evidence type="ECO:0000313" key="8">
    <source>
        <dbReference type="Proteomes" id="UP001341281"/>
    </source>
</evidence>
<dbReference type="GO" id="GO:0016705">
    <property type="term" value="F:oxidoreductase activity, acting on paired donors, with incorporation or reduction of molecular oxygen"/>
    <property type="evidence" value="ECO:0007669"/>
    <property type="project" value="InterPro"/>
</dbReference>
<keyword evidence="6" id="KW-0812">Transmembrane</keyword>
<evidence type="ECO:0008006" key="9">
    <source>
        <dbReference type="Google" id="ProtNLM"/>
    </source>
</evidence>
<keyword evidence="2 5" id="KW-0479">Metal-binding</keyword>
<feature type="binding site" description="axial binding residue" evidence="5">
    <location>
        <position position="518"/>
    </location>
    <ligand>
        <name>heme</name>
        <dbReference type="ChEBI" id="CHEBI:30413"/>
    </ligand>
    <ligandPart>
        <name>Fe</name>
        <dbReference type="ChEBI" id="CHEBI:18248"/>
    </ligandPart>
</feature>
<accession>A0AAQ3TZW4</accession>
<keyword evidence="6" id="KW-0472">Membrane</keyword>
<dbReference type="GO" id="GO:0020037">
    <property type="term" value="F:heme binding"/>
    <property type="evidence" value="ECO:0007669"/>
    <property type="project" value="InterPro"/>
</dbReference>
<dbReference type="PRINTS" id="PR00385">
    <property type="entry name" value="P450"/>
</dbReference>
<dbReference type="AlphaFoldDB" id="A0AAQ3TZW4"/>
<dbReference type="Gene3D" id="1.10.630.10">
    <property type="entry name" value="Cytochrome P450"/>
    <property type="match status" value="1"/>
</dbReference>
<sequence length="586" mass="65448">MKSVLCRAWDSSMCRPLDHIITGRKERKINRRFIRALTSVLFLYTILGPPLRAAICSINSHVASCGFLHLSPDMDLLFLILCCLILYYRHLQSQETNPKWESANIHHFHDCATALLADAGYSLESKEILGQRYFATCDPANVRHVFTSNFNNYPKGHEYAEIFDVLLGAGIMNSDGESWRRQRAKAQMLMTAPRFRAFTAQCSRDKVEKSLPPFLALAADEGRPCDLQDVFLRLSFDLTCTLVFGVDTGCLHGHWAAGGSLHARHGRYVGDDFPPPRHPHGVLETDEKAKCWAREEDGRTIDSFIAEMVARARRRADDKSNEGAADLFSSFLCHDNTSDDGESTDEFIRDTTVNLLFAGRDGPATGLSWLFYLVSKNPRVEQKLLEELSALVATLRDGAGSAVDTSGGGGGGGMVTFGRSEVNSLVYLHAALCEPLRLYPPVPFEHKVAAAADVLLSGKELKAGAKILFLNYSMGRMEGVWGKDCTEFWQERWVTKEGKLRHEPSYKFFSFNTRPRTCLGKELAFVQMKTAAAAVLWNFVVEVVPGHVVKPKLSPILHMKNGLIVRVHRRFHGPQVEASDDSPRKK</sequence>
<comment type="similarity">
    <text evidence="1">Belongs to the cytochrome P450 family.</text>
</comment>
<dbReference type="PRINTS" id="PR00463">
    <property type="entry name" value="EP450I"/>
</dbReference>
<gene>
    <name evidence="7" type="ORF">U9M48_030201</name>
</gene>
<dbReference type="EMBL" id="CP144750">
    <property type="protein sequence ID" value="WVZ83010.1"/>
    <property type="molecule type" value="Genomic_DNA"/>
</dbReference>
<name>A0AAQ3TZW4_PASNO</name>
<evidence type="ECO:0000256" key="1">
    <source>
        <dbReference type="ARBA" id="ARBA00010617"/>
    </source>
</evidence>
<dbReference type="Pfam" id="PF00067">
    <property type="entry name" value="p450"/>
    <property type="match status" value="1"/>
</dbReference>
<organism evidence="7 8">
    <name type="scientific">Paspalum notatum var. saurae</name>
    <dbReference type="NCBI Taxonomy" id="547442"/>
    <lineage>
        <taxon>Eukaryota</taxon>
        <taxon>Viridiplantae</taxon>
        <taxon>Streptophyta</taxon>
        <taxon>Embryophyta</taxon>
        <taxon>Tracheophyta</taxon>
        <taxon>Spermatophyta</taxon>
        <taxon>Magnoliopsida</taxon>
        <taxon>Liliopsida</taxon>
        <taxon>Poales</taxon>
        <taxon>Poaceae</taxon>
        <taxon>PACMAD clade</taxon>
        <taxon>Panicoideae</taxon>
        <taxon>Andropogonodae</taxon>
        <taxon>Paspaleae</taxon>
        <taxon>Paspalinae</taxon>
        <taxon>Paspalum</taxon>
    </lineage>
</organism>
<dbReference type="SUPFAM" id="SSF48264">
    <property type="entry name" value="Cytochrome P450"/>
    <property type="match status" value="1"/>
</dbReference>